<dbReference type="PROSITE" id="PS51886">
    <property type="entry name" value="TLDC"/>
    <property type="match status" value="1"/>
</dbReference>
<dbReference type="KEGG" id="mng:MNEG_0263"/>
<evidence type="ECO:0000313" key="5">
    <source>
        <dbReference type="Proteomes" id="UP000054498"/>
    </source>
</evidence>
<evidence type="ECO:0000256" key="2">
    <source>
        <dbReference type="SAM" id="SignalP"/>
    </source>
</evidence>
<keyword evidence="2" id="KW-0732">Signal</keyword>
<dbReference type="SMART" id="SM00584">
    <property type="entry name" value="TLDc"/>
    <property type="match status" value="1"/>
</dbReference>
<organism evidence="4 5">
    <name type="scientific">Monoraphidium neglectum</name>
    <dbReference type="NCBI Taxonomy" id="145388"/>
    <lineage>
        <taxon>Eukaryota</taxon>
        <taxon>Viridiplantae</taxon>
        <taxon>Chlorophyta</taxon>
        <taxon>core chlorophytes</taxon>
        <taxon>Chlorophyceae</taxon>
        <taxon>CS clade</taxon>
        <taxon>Sphaeropleales</taxon>
        <taxon>Selenastraceae</taxon>
        <taxon>Monoraphidium</taxon>
    </lineage>
</organism>
<dbReference type="OrthoDB" id="26679at2759"/>
<reference evidence="4 5" key="1">
    <citation type="journal article" date="2013" name="BMC Genomics">
        <title>Reconstruction of the lipid metabolism for the microalga Monoraphidium neglectum from its genome sequence reveals characteristics suitable for biofuel production.</title>
        <authorList>
            <person name="Bogen C."/>
            <person name="Al-Dilaimi A."/>
            <person name="Albersmeier A."/>
            <person name="Wichmann J."/>
            <person name="Grundmann M."/>
            <person name="Rupp O."/>
            <person name="Lauersen K.J."/>
            <person name="Blifernez-Klassen O."/>
            <person name="Kalinowski J."/>
            <person name="Goesmann A."/>
            <person name="Mussgnug J.H."/>
            <person name="Kruse O."/>
        </authorList>
    </citation>
    <scope>NUCLEOTIDE SEQUENCE [LARGE SCALE GENOMIC DNA]</scope>
    <source>
        <strain evidence="4 5">SAG 48.87</strain>
    </source>
</reference>
<gene>
    <name evidence="4" type="ORF">MNEG_0263</name>
</gene>
<accession>A0A0D2MZ76</accession>
<evidence type="ECO:0000256" key="1">
    <source>
        <dbReference type="SAM" id="MobiDB-lite"/>
    </source>
</evidence>
<name>A0A0D2MZ76_9CHLO</name>
<sequence>METLRRCAGALAWLLGCGPTHSEAYLAAEACFLPDELAAVRQQYHARVLDNYSHGLDQQHFLEWCGLAGAPPVLADGLFAAVQRCSDDCRDDADGGGEGGAQEEAAALTGGGGGGRYSGGSPDLEGRGGGIGSGGGSRGRASVVSLEDVVVAKAQCERMDDVAAAGFAFAVLDPGGSGFVGRDRLAAVIEALLALSLPPSTPAAAPAASAQAIAAGALAMAASASSAAPPGCLDLEGFQKWSARVPAPKALLTGLLANIGAPGSDPHQHTGPGEAATGAAAVVAPGHTPSSPHPSAAHVAASAPQGGPPLKLGLPALVTGAPQPAPPRDGLLQPEWVWLLAPGLAPALRQEWRLLFSSDRHGASFNTFLARLGEAAPTLVLVRDHGGALFGGVAHAPWRRSGTFFGDYANKLVSLLPAACVYPASGINANLQWSGSHFEQLPNGIGFGGQQGNFGLWIDASFDTGHSRPNATYASPSLSVEQNFHLDAVEAWLLQPPEEDEEEERRRKAGAKGRGVLNQSQEDQRLLELAGVAKNYRGAIPDEPLEEG</sequence>
<proteinExistence type="predicted"/>
<dbReference type="PANTHER" id="PTHR23354">
    <property type="entry name" value="NUCLEOLAR PROTEIN 7/ESTROGEN RECEPTOR COACTIVATOR-RELATED"/>
    <property type="match status" value="1"/>
</dbReference>
<evidence type="ECO:0000313" key="4">
    <source>
        <dbReference type="EMBL" id="KIZ07700.1"/>
    </source>
</evidence>
<feature type="signal peptide" evidence="2">
    <location>
        <begin position="1"/>
        <end position="22"/>
    </location>
</feature>
<dbReference type="EMBL" id="KK100238">
    <property type="protein sequence ID" value="KIZ07700.1"/>
    <property type="molecule type" value="Genomic_DNA"/>
</dbReference>
<protein>
    <submittedName>
        <fullName evidence="4">Putative TLD domain-containing protein</fullName>
    </submittedName>
</protein>
<dbReference type="STRING" id="145388.A0A0D2MZ76"/>
<keyword evidence="5" id="KW-1185">Reference proteome</keyword>
<feature type="region of interest" description="Disordered" evidence="1">
    <location>
        <begin position="495"/>
        <end position="522"/>
    </location>
</feature>
<feature type="compositionally biased region" description="Gly residues" evidence="1">
    <location>
        <begin position="127"/>
        <end position="138"/>
    </location>
</feature>
<feature type="region of interest" description="Disordered" evidence="1">
    <location>
        <begin position="283"/>
        <end position="305"/>
    </location>
</feature>
<feature type="compositionally biased region" description="Gly residues" evidence="1">
    <location>
        <begin position="109"/>
        <end position="118"/>
    </location>
</feature>
<dbReference type="Pfam" id="PF07534">
    <property type="entry name" value="TLD"/>
    <property type="match status" value="1"/>
</dbReference>
<dbReference type="Proteomes" id="UP000054498">
    <property type="component" value="Unassembled WGS sequence"/>
</dbReference>
<dbReference type="PANTHER" id="PTHR23354:SF126">
    <property type="entry name" value="CONSERVED TLD DOMAIN PROTEIN"/>
    <property type="match status" value="1"/>
</dbReference>
<dbReference type="InterPro" id="IPR006571">
    <property type="entry name" value="TLDc_dom"/>
</dbReference>
<feature type="chain" id="PRO_5002248207" evidence="2">
    <location>
        <begin position="23"/>
        <end position="548"/>
    </location>
</feature>
<feature type="domain" description="TLDc" evidence="3">
    <location>
        <begin position="330"/>
        <end position="495"/>
    </location>
</feature>
<feature type="region of interest" description="Disordered" evidence="1">
    <location>
        <begin position="91"/>
        <end position="140"/>
    </location>
</feature>
<dbReference type="GeneID" id="25726381"/>
<dbReference type="PROSITE" id="PS51257">
    <property type="entry name" value="PROKAR_LIPOPROTEIN"/>
    <property type="match status" value="1"/>
</dbReference>
<evidence type="ECO:0000259" key="3">
    <source>
        <dbReference type="PROSITE" id="PS51886"/>
    </source>
</evidence>
<dbReference type="RefSeq" id="XP_013906719.1">
    <property type="nucleotide sequence ID" value="XM_014051265.1"/>
</dbReference>
<dbReference type="AlphaFoldDB" id="A0A0D2MZ76"/>